<evidence type="ECO:0000313" key="1">
    <source>
        <dbReference type="EMBL" id="GAL05122.1"/>
    </source>
</evidence>
<gene>
    <name evidence="1" type="ORF">JCM19237_3505</name>
</gene>
<protein>
    <submittedName>
        <fullName evidence="1">Uncharacterized protein</fullName>
    </submittedName>
</protein>
<proteinExistence type="predicted"/>
<dbReference type="EMBL" id="BBMN01000006">
    <property type="protein sequence ID" value="GAL05122.1"/>
    <property type="molecule type" value="Genomic_DNA"/>
</dbReference>
<dbReference type="Proteomes" id="UP000029227">
    <property type="component" value="Unassembled WGS sequence"/>
</dbReference>
<name>A0A090RC23_9GAMM</name>
<accession>A0A090RC23</accession>
<comment type="caution">
    <text evidence="1">The sequence shown here is derived from an EMBL/GenBank/DDBJ whole genome shotgun (WGS) entry which is preliminary data.</text>
</comment>
<reference evidence="1 2" key="1">
    <citation type="journal article" date="2014" name="Genome Announc.">
        <title>Draft Genome Sequences of Two Vibrionaceae Species, Vibrio ponticus C121 and Photobacterium aphoticum C119, Isolated as Coral Reef Microbiota.</title>
        <authorList>
            <person name="Al-saari N."/>
            <person name="Meirelles P.M."/>
            <person name="Mino S."/>
            <person name="Suda W."/>
            <person name="Oshima K."/>
            <person name="Hattori M."/>
            <person name="Ohkuma M."/>
            <person name="Thompson F.L."/>
            <person name="Gomez-Gil B."/>
            <person name="Sawabe T."/>
            <person name="Sawabe T."/>
        </authorList>
    </citation>
    <scope>NUCLEOTIDE SEQUENCE [LARGE SCALE GENOMIC DNA]</scope>
    <source>
        <strain evidence="1 2">JCM 19237</strain>
    </source>
</reference>
<evidence type="ECO:0000313" key="2">
    <source>
        <dbReference type="Proteomes" id="UP000029227"/>
    </source>
</evidence>
<sequence length="43" mass="4741">MTVPQRTSLFDVAVFDVTVFHVAMFDGALFDLTMQAADIPAHD</sequence>
<organism evidence="1 2">
    <name type="scientific">Photobacterium aphoticum</name>
    <dbReference type="NCBI Taxonomy" id="754436"/>
    <lineage>
        <taxon>Bacteria</taxon>
        <taxon>Pseudomonadati</taxon>
        <taxon>Pseudomonadota</taxon>
        <taxon>Gammaproteobacteria</taxon>
        <taxon>Vibrionales</taxon>
        <taxon>Vibrionaceae</taxon>
        <taxon>Photobacterium</taxon>
    </lineage>
</organism>
<dbReference type="AlphaFoldDB" id="A0A090RC23"/>